<gene>
    <name evidence="2" type="ORF">HELGO_WM29441</name>
</gene>
<dbReference type="AlphaFoldDB" id="A0A6S6S9X1"/>
<dbReference type="Pfam" id="PF11307">
    <property type="entry name" value="DUF3109"/>
    <property type="match status" value="1"/>
</dbReference>
<protein>
    <recommendedName>
        <fullName evidence="3">DUF3109 domain-containing protein</fullName>
    </recommendedName>
</protein>
<reference evidence="2" key="1">
    <citation type="submission" date="2020-01" db="EMBL/GenBank/DDBJ databases">
        <authorList>
            <person name="Meier V. D."/>
            <person name="Meier V D."/>
        </authorList>
    </citation>
    <scope>NUCLEOTIDE SEQUENCE</scope>
    <source>
        <strain evidence="2">HLG_WM_MAG_10</strain>
    </source>
</reference>
<comment type="similarity">
    <text evidence="1">Belongs to the Rv0495c family.</text>
</comment>
<proteinExistence type="inferred from homology"/>
<evidence type="ECO:0008006" key="3">
    <source>
        <dbReference type="Google" id="ProtNLM"/>
    </source>
</evidence>
<accession>A0A6S6S9X1</accession>
<dbReference type="InterPro" id="IPR021458">
    <property type="entry name" value="Rv0495c"/>
</dbReference>
<evidence type="ECO:0000256" key="1">
    <source>
        <dbReference type="ARBA" id="ARBA00093770"/>
    </source>
</evidence>
<name>A0A6S6S9X1_9BACT</name>
<organism evidence="2">
    <name type="scientific">uncultured Aureispira sp</name>
    <dbReference type="NCBI Taxonomy" id="1331704"/>
    <lineage>
        <taxon>Bacteria</taxon>
        <taxon>Pseudomonadati</taxon>
        <taxon>Bacteroidota</taxon>
        <taxon>Saprospiria</taxon>
        <taxon>Saprospirales</taxon>
        <taxon>Saprospiraceae</taxon>
        <taxon>Aureispira</taxon>
        <taxon>environmental samples</taxon>
    </lineage>
</organism>
<dbReference type="EMBL" id="CACVAQ010000033">
    <property type="protein sequence ID" value="CAA6799433.1"/>
    <property type="molecule type" value="Genomic_DNA"/>
</dbReference>
<evidence type="ECO:0000313" key="2">
    <source>
        <dbReference type="EMBL" id="CAA6799433.1"/>
    </source>
</evidence>
<sequence length="198" mass="22126">MLIIDSKVISPELFKEEFVCNLNACKGACCWEGDSGAPLETEELDVLENIYEKVKPFLRPEGIAAIEKQGVAVYVPQEHGFGTTLIDDAACAYMTYEANGTAKCGIEKAHEAGVIDYPKPISCHLYPIRVESLDNSSFEKLEYDRWDICSAACENGAKLNVPVYKFVKGPLIRKYGADFYEQLEHMAKHLEDSETPDF</sequence>